<feature type="domain" description="Pre-C2HC" evidence="3">
    <location>
        <begin position="242"/>
        <end position="305"/>
    </location>
</feature>
<dbReference type="PANTHER" id="PTHR33273:SF2">
    <property type="entry name" value="ENDONUCLEASE_EXONUCLEASE_PHOSPHATASE DOMAIN-CONTAINING PROTEIN"/>
    <property type="match status" value="1"/>
</dbReference>
<organism evidence="4 5">
    <name type="scientific">Cardiocondyla obscurior</name>
    <dbReference type="NCBI Taxonomy" id="286306"/>
    <lineage>
        <taxon>Eukaryota</taxon>
        <taxon>Metazoa</taxon>
        <taxon>Ecdysozoa</taxon>
        <taxon>Arthropoda</taxon>
        <taxon>Hexapoda</taxon>
        <taxon>Insecta</taxon>
        <taxon>Pterygota</taxon>
        <taxon>Neoptera</taxon>
        <taxon>Endopterygota</taxon>
        <taxon>Hymenoptera</taxon>
        <taxon>Apocrita</taxon>
        <taxon>Aculeata</taxon>
        <taxon>Formicoidea</taxon>
        <taxon>Formicidae</taxon>
        <taxon>Myrmicinae</taxon>
        <taxon>Cardiocondyla</taxon>
    </lineage>
</organism>
<feature type="region of interest" description="Disordered" evidence="2">
    <location>
        <begin position="448"/>
        <end position="470"/>
    </location>
</feature>
<reference evidence="4 5" key="1">
    <citation type="submission" date="2023-03" db="EMBL/GenBank/DDBJ databases">
        <title>High recombination rates correlate with genetic variation in Cardiocondyla obscurior ants.</title>
        <authorList>
            <person name="Errbii M."/>
        </authorList>
    </citation>
    <scope>NUCLEOTIDE SEQUENCE [LARGE SCALE GENOMIC DNA]</scope>
    <source>
        <strain evidence="4">Alpha-2009</strain>
        <tissue evidence="4">Whole body</tissue>
    </source>
</reference>
<dbReference type="EMBL" id="JADYXP020000017">
    <property type="protein sequence ID" value="KAL0107444.1"/>
    <property type="molecule type" value="Genomic_DNA"/>
</dbReference>
<evidence type="ECO:0000259" key="3">
    <source>
        <dbReference type="Pfam" id="PF07530"/>
    </source>
</evidence>
<evidence type="ECO:0000313" key="5">
    <source>
        <dbReference type="Proteomes" id="UP001430953"/>
    </source>
</evidence>
<dbReference type="InterPro" id="IPR006579">
    <property type="entry name" value="Pre_C2HC_dom"/>
</dbReference>
<protein>
    <recommendedName>
        <fullName evidence="3">Pre-C2HC domain-containing protein</fullName>
    </recommendedName>
</protein>
<dbReference type="PROSITE" id="PS51257">
    <property type="entry name" value="PROKAR_LIPOPROTEIN"/>
    <property type="match status" value="1"/>
</dbReference>
<dbReference type="AlphaFoldDB" id="A0AAW2EYE7"/>
<dbReference type="Proteomes" id="UP001430953">
    <property type="component" value="Unassembled WGS sequence"/>
</dbReference>
<keyword evidence="5" id="KW-1185">Reference proteome</keyword>
<keyword evidence="1" id="KW-0175">Coiled coil</keyword>
<accession>A0AAW2EYE7</accession>
<sequence length="470" mass="54362">MEYNKDEPRTRSLSFSGAHLGIGLSCTTSKPDYNQMLAEIQRLQQEVTMLNQENAKLKAWFTKLSESNGNLNSPPINLSTIPTDKVEKNLEKKNNLNPSEEYITDEEELERETDWILKKNRNKKRKNEFTTPPDIQHKKTNILQPDKPKERVPPPFYIDNMAGRSLKTVIQKIEQINLNEDKFTTQTLASGGIKVNVYTDILYRAVTKMLLEEKFSFHTYENKNYKPIRVMIRHLHPTLDPEDIIAELREKHQLPAEKAVNIISRKDKNVSLIYGDIQERSRHKKIFQLKFLLHQKIKVEALRKNFIIPQCKKCQGFGHTQNHCYKEAFCVKCAGKHYTSQCNKPKDADPKCVNCGGKHPASYRGCEIAKELQSRREKKVNQKSTKSAIRQTPIETTSAKTFAQVVETRNKEEEENVNKITNDPLIKTLNQILDRIGKLEERFSILEKKVTEKNSAEATSKQAKTKTKKR</sequence>
<dbReference type="PANTHER" id="PTHR33273">
    <property type="entry name" value="DOMAIN-CONTAINING PROTEIN, PUTATIVE-RELATED"/>
    <property type="match status" value="1"/>
</dbReference>
<evidence type="ECO:0000256" key="1">
    <source>
        <dbReference type="SAM" id="Coils"/>
    </source>
</evidence>
<dbReference type="Pfam" id="PF07530">
    <property type="entry name" value="PRE_C2HC"/>
    <property type="match status" value="1"/>
</dbReference>
<comment type="caution">
    <text evidence="4">The sequence shown here is derived from an EMBL/GenBank/DDBJ whole genome shotgun (WGS) entry which is preliminary data.</text>
</comment>
<evidence type="ECO:0000313" key="4">
    <source>
        <dbReference type="EMBL" id="KAL0107444.1"/>
    </source>
</evidence>
<feature type="coiled-coil region" evidence="1">
    <location>
        <begin position="33"/>
        <end position="60"/>
    </location>
</feature>
<evidence type="ECO:0000256" key="2">
    <source>
        <dbReference type="SAM" id="MobiDB-lite"/>
    </source>
</evidence>
<proteinExistence type="predicted"/>
<gene>
    <name evidence="4" type="ORF">PUN28_015782</name>
</gene>
<name>A0AAW2EYE7_9HYME</name>